<dbReference type="RefSeq" id="WP_343946572.1">
    <property type="nucleotide sequence ID" value="NZ_BAAAHP010000294.1"/>
</dbReference>
<evidence type="ECO:0000313" key="3">
    <source>
        <dbReference type="EMBL" id="GAA0906324.1"/>
    </source>
</evidence>
<accession>A0ABN1NG77</accession>
<evidence type="ECO:0008006" key="5">
    <source>
        <dbReference type="Google" id="ProtNLM"/>
    </source>
</evidence>
<dbReference type="EMBL" id="BAAAHP010000294">
    <property type="protein sequence ID" value="GAA0906324.1"/>
    <property type="molecule type" value="Genomic_DNA"/>
</dbReference>
<evidence type="ECO:0000256" key="2">
    <source>
        <dbReference type="SAM" id="SignalP"/>
    </source>
</evidence>
<evidence type="ECO:0000313" key="4">
    <source>
        <dbReference type="Proteomes" id="UP001499967"/>
    </source>
</evidence>
<comment type="caution">
    <text evidence="3">The sequence shown here is derived from an EMBL/GenBank/DDBJ whole genome shotgun (WGS) entry which is preliminary data.</text>
</comment>
<reference evidence="3 4" key="1">
    <citation type="journal article" date="2019" name="Int. J. Syst. Evol. Microbiol.">
        <title>The Global Catalogue of Microorganisms (GCM) 10K type strain sequencing project: providing services to taxonomists for standard genome sequencing and annotation.</title>
        <authorList>
            <consortium name="The Broad Institute Genomics Platform"/>
            <consortium name="The Broad Institute Genome Sequencing Center for Infectious Disease"/>
            <person name="Wu L."/>
            <person name="Ma J."/>
        </authorList>
    </citation>
    <scope>NUCLEOTIDE SEQUENCE [LARGE SCALE GENOMIC DNA]</scope>
    <source>
        <strain evidence="3 4">JCM 11117</strain>
    </source>
</reference>
<feature type="compositionally biased region" description="Basic and acidic residues" evidence="1">
    <location>
        <begin position="256"/>
        <end position="270"/>
    </location>
</feature>
<sequence>MKWGVATALLGLASSLALAPTAAAEPDPPATSWTADLHSGESAGVVLDGDEARIDPATAFVAVTEDAPTGATAQPTGLLTFPARTLPAATDHVAVTVTGRVPAGTTATVDVRARRPGGGWTEWVPAAPAPSGPAVPLPVASAEVQARLVLAGDPADGPAVREVTLTAVPAPPGRAESDERESALSYHVFATREGLVGGRTANGHVIAERDHFVALPSRRALSPRGKSDYSVRVCARGRCAFAPVWDVGPWNTRDDYWNPSSKRQEWRDLPQGKPQAQAAHQDGYNGGRDQYDRKVANPAGIDLADGLFWDALGLKNNAWVDVEYLWTGAEHLARVRDATDVHAAPDPAAEVVGFAAGRASVPVQCARDGWLRVGPGQYVAAAAVPDPPQVGDCPRTAP</sequence>
<evidence type="ECO:0000256" key="1">
    <source>
        <dbReference type="SAM" id="MobiDB-lite"/>
    </source>
</evidence>
<keyword evidence="2" id="KW-0732">Signal</keyword>
<proteinExistence type="predicted"/>
<name>A0ABN1NG77_9PSEU</name>
<feature type="chain" id="PRO_5045469954" description="Secreted protein" evidence="2">
    <location>
        <begin position="20"/>
        <end position="398"/>
    </location>
</feature>
<keyword evidence="4" id="KW-1185">Reference proteome</keyword>
<gene>
    <name evidence="3" type="ORF">GCM10009559_74710</name>
</gene>
<organism evidence="3 4">
    <name type="scientific">Pseudonocardia zijingensis</name>
    <dbReference type="NCBI Taxonomy" id="153376"/>
    <lineage>
        <taxon>Bacteria</taxon>
        <taxon>Bacillati</taxon>
        <taxon>Actinomycetota</taxon>
        <taxon>Actinomycetes</taxon>
        <taxon>Pseudonocardiales</taxon>
        <taxon>Pseudonocardiaceae</taxon>
        <taxon>Pseudonocardia</taxon>
    </lineage>
</organism>
<dbReference type="Proteomes" id="UP001499967">
    <property type="component" value="Unassembled WGS sequence"/>
</dbReference>
<feature type="signal peptide" evidence="2">
    <location>
        <begin position="1"/>
        <end position="19"/>
    </location>
</feature>
<protein>
    <recommendedName>
        <fullName evidence="5">Secreted protein</fullName>
    </recommendedName>
</protein>
<feature type="region of interest" description="Disordered" evidence="1">
    <location>
        <begin position="256"/>
        <end position="289"/>
    </location>
</feature>